<dbReference type="Proteomes" id="UP000663828">
    <property type="component" value="Unassembled WGS sequence"/>
</dbReference>
<dbReference type="AlphaFoldDB" id="A0A816HZ92"/>
<gene>
    <name evidence="1" type="ORF">XAT740_LOCUS64299</name>
</gene>
<accession>A0A816HZ92</accession>
<proteinExistence type="predicted"/>
<comment type="caution">
    <text evidence="1">The sequence shown here is derived from an EMBL/GenBank/DDBJ whole genome shotgun (WGS) entry which is preliminary data.</text>
</comment>
<feature type="non-terminal residue" evidence="1">
    <location>
        <position position="1"/>
    </location>
</feature>
<sequence>GFYGIDSTKDHIYKPVLSLVIIEDLTTVEKL</sequence>
<evidence type="ECO:0000313" key="2">
    <source>
        <dbReference type="Proteomes" id="UP000663828"/>
    </source>
</evidence>
<protein>
    <submittedName>
        <fullName evidence="1">Uncharacterized protein</fullName>
    </submittedName>
</protein>
<dbReference type="EMBL" id="CAJNOR010021927">
    <property type="protein sequence ID" value="CAF1691666.1"/>
    <property type="molecule type" value="Genomic_DNA"/>
</dbReference>
<organism evidence="1 2">
    <name type="scientific">Adineta ricciae</name>
    <name type="common">Rotifer</name>
    <dbReference type="NCBI Taxonomy" id="249248"/>
    <lineage>
        <taxon>Eukaryota</taxon>
        <taxon>Metazoa</taxon>
        <taxon>Spiralia</taxon>
        <taxon>Gnathifera</taxon>
        <taxon>Rotifera</taxon>
        <taxon>Eurotatoria</taxon>
        <taxon>Bdelloidea</taxon>
        <taxon>Adinetida</taxon>
        <taxon>Adinetidae</taxon>
        <taxon>Adineta</taxon>
    </lineage>
</organism>
<reference evidence="1" key="1">
    <citation type="submission" date="2021-02" db="EMBL/GenBank/DDBJ databases">
        <authorList>
            <person name="Nowell W R."/>
        </authorList>
    </citation>
    <scope>NUCLEOTIDE SEQUENCE</scope>
</reference>
<name>A0A816HZ92_ADIRI</name>
<evidence type="ECO:0000313" key="1">
    <source>
        <dbReference type="EMBL" id="CAF1691666.1"/>
    </source>
</evidence>
<keyword evidence="2" id="KW-1185">Reference proteome</keyword>